<dbReference type="GO" id="GO:0052855">
    <property type="term" value="F:ADP-dependent NAD(P)H-hydrate dehydratase activity"/>
    <property type="evidence" value="ECO:0007669"/>
    <property type="project" value="UniProtKB-UniRule"/>
</dbReference>
<comment type="caution">
    <text evidence="22">The sequence shown here is derived from an EMBL/GenBank/DDBJ whole genome shotgun (WGS) entry which is preliminary data.</text>
</comment>
<evidence type="ECO:0000259" key="20">
    <source>
        <dbReference type="PROSITE" id="PS51383"/>
    </source>
</evidence>
<evidence type="ECO:0000256" key="18">
    <source>
        <dbReference type="HAMAP-Rule" id="MF_01966"/>
    </source>
</evidence>
<dbReference type="InterPro" id="IPR030677">
    <property type="entry name" value="Nnr"/>
</dbReference>
<feature type="binding site" evidence="17">
    <location>
        <position position="454"/>
    </location>
    <ligand>
        <name>AMP</name>
        <dbReference type="ChEBI" id="CHEBI:456215"/>
    </ligand>
</feature>
<dbReference type="InterPro" id="IPR029056">
    <property type="entry name" value="Ribokinase-like"/>
</dbReference>
<comment type="catalytic activity">
    <reaction evidence="1 18 19">
        <text>(6R)-NADHX = (6S)-NADHX</text>
        <dbReference type="Rhea" id="RHEA:32215"/>
        <dbReference type="ChEBI" id="CHEBI:64074"/>
        <dbReference type="ChEBI" id="CHEBI:64075"/>
        <dbReference type="EC" id="5.1.99.6"/>
    </reaction>
</comment>
<comment type="catalytic activity">
    <reaction evidence="2 18 19">
        <text>(6R)-NADPHX = (6S)-NADPHX</text>
        <dbReference type="Rhea" id="RHEA:32227"/>
        <dbReference type="ChEBI" id="CHEBI:64076"/>
        <dbReference type="ChEBI" id="CHEBI:64077"/>
        <dbReference type="EC" id="5.1.99.6"/>
    </reaction>
</comment>
<feature type="binding site" evidence="17">
    <location>
        <position position="388"/>
    </location>
    <ligand>
        <name>(6S)-NADPHX</name>
        <dbReference type="ChEBI" id="CHEBI:64076"/>
    </ligand>
</feature>
<dbReference type="EC" id="4.2.1.136" evidence="19"/>
<feature type="binding site" evidence="17">
    <location>
        <begin position="425"/>
        <end position="429"/>
    </location>
    <ligand>
        <name>AMP</name>
        <dbReference type="ChEBI" id="CHEBI:456215"/>
    </ligand>
</feature>
<feature type="binding site" evidence="18">
    <location>
        <position position="146"/>
    </location>
    <ligand>
        <name>(6S)-NADPHX</name>
        <dbReference type="ChEBI" id="CHEBI:64076"/>
    </ligand>
</feature>
<comment type="similarity">
    <text evidence="18">Belongs to the NnrE/AIBP family.</text>
</comment>
<dbReference type="AlphaFoldDB" id="A0A831ZT19"/>
<evidence type="ECO:0000256" key="14">
    <source>
        <dbReference type="ARBA" id="ARBA00025153"/>
    </source>
</evidence>
<comment type="catalytic activity">
    <reaction evidence="15 17 19">
        <text>(6S)-NADHX + ADP = AMP + phosphate + NADH + H(+)</text>
        <dbReference type="Rhea" id="RHEA:32223"/>
        <dbReference type="ChEBI" id="CHEBI:15378"/>
        <dbReference type="ChEBI" id="CHEBI:43474"/>
        <dbReference type="ChEBI" id="CHEBI:57945"/>
        <dbReference type="ChEBI" id="CHEBI:64074"/>
        <dbReference type="ChEBI" id="CHEBI:456215"/>
        <dbReference type="ChEBI" id="CHEBI:456216"/>
        <dbReference type="EC" id="4.2.1.136"/>
    </reaction>
</comment>
<dbReference type="Gene3D" id="3.40.50.10260">
    <property type="entry name" value="YjeF N-terminal domain"/>
    <property type="match status" value="1"/>
</dbReference>
<keyword evidence="13" id="KW-0511">Multifunctional enzyme</keyword>
<comment type="caution">
    <text evidence="18">Lacks conserved residue(s) required for the propagation of feature annotation.</text>
</comment>
<keyword evidence="8 17" id="KW-0521">NADP</keyword>
<evidence type="ECO:0000256" key="16">
    <source>
        <dbReference type="ARBA" id="ARBA00049209"/>
    </source>
</evidence>
<dbReference type="CDD" id="cd01171">
    <property type="entry name" value="YXKO-related"/>
    <property type="match status" value="1"/>
</dbReference>
<reference evidence="22" key="1">
    <citation type="journal article" date="2020" name="mSystems">
        <title>Genome- and Community-Level Interaction Insights into Carbon Utilization and Element Cycling Functions of Hydrothermarchaeota in Hydrothermal Sediment.</title>
        <authorList>
            <person name="Zhou Z."/>
            <person name="Liu Y."/>
            <person name="Xu W."/>
            <person name="Pan J."/>
            <person name="Luo Z.H."/>
            <person name="Li M."/>
        </authorList>
    </citation>
    <scope>NUCLEOTIDE SEQUENCE [LARGE SCALE GENOMIC DNA]</scope>
    <source>
        <strain evidence="22">SpSt-456</strain>
    </source>
</reference>
<comment type="similarity">
    <text evidence="3 19">In the N-terminal section; belongs to the NnrE/AIBP family.</text>
</comment>
<dbReference type="NCBIfam" id="TIGR00196">
    <property type="entry name" value="yjeF_cterm"/>
    <property type="match status" value="1"/>
</dbReference>
<name>A0A831ZT19_9BACT</name>
<comment type="similarity">
    <text evidence="4 19">In the C-terminal section; belongs to the NnrD/CARKD family.</text>
</comment>
<comment type="similarity">
    <text evidence="17">Belongs to the NnrD/CARKD family.</text>
</comment>
<dbReference type="InterPro" id="IPR036652">
    <property type="entry name" value="YjeF_N_dom_sf"/>
</dbReference>
<evidence type="ECO:0000256" key="13">
    <source>
        <dbReference type="ARBA" id="ARBA00023268"/>
    </source>
</evidence>
<feature type="binding site" evidence="18">
    <location>
        <begin position="135"/>
        <end position="141"/>
    </location>
    <ligand>
        <name>(6S)-NADPHX</name>
        <dbReference type="ChEBI" id="CHEBI:64076"/>
    </ligand>
</feature>
<comment type="subunit">
    <text evidence="17">Homotetramer.</text>
</comment>
<dbReference type="PANTHER" id="PTHR12592:SF0">
    <property type="entry name" value="ATP-DEPENDENT (S)-NAD(P)H-HYDRATE DEHYDRATASE"/>
    <property type="match status" value="1"/>
</dbReference>
<keyword evidence="10 17" id="KW-0520">NAD</keyword>
<dbReference type="PIRSF" id="PIRSF017184">
    <property type="entry name" value="Nnr"/>
    <property type="match status" value="1"/>
</dbReference>
<comment type="function">
    <text evidence="14 19">Bifunctional enzyme that catalyzes the epimerization of the S- and R-forms of NAD(P)HX and the dehydration of the S-form of NAD(P)HX at the expense of ADP, which is converted to AMP. This allows the repair of both epimers of NAD(P)HX, a damaged form of NAD(P)H that is a result of enzymatic or heat-dependent hydration.</text>
</comment>
<evidence type="ECO:0000256" key="9">
    <source>
        <dbReference type="ARBA" id="ARBA00022958"/>
    </source>
</evidence>
<feature type="binding site" evidence="17">
    <location>
        <position position="455"/>
    </location>
    <ligand>
        <name>(6S)-NADPHX</name>
        <dbReference type="ChEBI" id="CHEBI:64076"/>
    </ligand>
</feature>
<keyword evidence="11 18" id="KW-0413">Isomerase</keyword>
<comment type="cofactor">
    <cofactor evidence="17">
        <name>Mg(2+)</name>
        <dbReference type="ChEBI" id="CHEBI:18420"/>
    </cofactor>
</comment>
<evidence type="ECO:0000256" key="17">
    <source>
        <dbReference type="HAMAP-Rule" id="MF_01965"/>
    </source>
</evidence>
<evidence type="ECO:0000256" key="5">
    <source>
        <dbReference type="ARBA" id="ARBA00022723"/>
    </source>
</evidence>
<keyword evidence="12 17" id="KW-0456">Lyase</keyword>
<feature type="domain" description="YjeF C-terminal" evidence="20">
    <location>
        <begin position="231"/>
        <end position="514"/>
    </location>
</feature>
<proteinExistence type="inferred from homology"/>
<feature type="binding site" evidence="18">
    <location>
        <position position="167"/>
    </location>
    <ligand>
        <name>K(+)</name>
        <dbReference type="ChEBI" id="CHEBI:29103"/>
    </ligand>
</feature>
<evidence type="ECO:0000256" key="1">
    <source>
        <dbReference type="ARBA" id="ARBA00000013"/>
    </source>
</evidence>
<evidence type="ECO:0000256" key="10">
    <source>
        <dbReference type="ARBA" id="ARBA00023027"/>
    </source>
</evidence>
<dbReference type="PANTHER" id="PTHR12592">
    <property type="entry name" value="ATP-DEPENDENT (S)-NAD(P)H-HYDRATE DEHYDRATASE FAMILY MEMBER"/>
    <property type="match status" value="1"/>
</dbReference>
<dbReference type="HAMAP" id="MF_01965">
    <property type="entry name" value="NADHX_dehydratase"/>
    <property type="match status" value="1"/>
</dbReference>
<dbReference type="SUPFAM" id="SSF64153">
    <property type="entry name" value="YjeF N-terminal domain-like"/>
    <property type="match status" value="1"/>
</dbReference>
<accession>A0A831ZT19</accession>
<dbReference type="InterPro" id="IPR000631">
    <property type="entry name" value="CARKD"/>
</dbReference>
<dbReference type="PROSITE" id="PS51383">
    <property type="entry name" value="YJEF_C_3"/>
    <property type="match status" value="1"/>
</dbReference>
<evidence type="ECO:0000259" key="21">
    <source>
        <dbReference type="PROSITE" id="PS51385"/>
    </source>
</evidence>
<comment type="function">
    <text evidence="17">Catalyzes the dehydration of the S-form of NAD(P)HX at the expense of ADP, which is converted to AMP. Together with NAD(P)HX epimerase, which catalyzes the epimerization of the S- and R-forms, the enzyme allows the repair of both epimers of NAD(P)HX, a damaged form of NAD(P)H that is a result of enzymatic or heat-dependent hydration.</text>
</comment>
<feature type="binding site" evidence="18">
    <location>
        <position position="164"/>
    </location>
    <ligand>
        <name>(6S)-NADPHX</name>
        <dbReference type="ChEBI" id="CHEBI:64076"/>
    </ligand>
</feature>
<dbReference type="EC" id="5.1.99.6" evidence="19"/>
<evidence type="ECO:0000256" key="4">
    <source>
        <dbReference type="ARBA" id="ARBA00009524"/>
    </source>
</evidence>
<dbReference type="Gene3D" id="3.40.1190.20">
    <property type="match status" value="1"/>
</dbReference>
<dbReference type="InterPro" id="IPR004443">
    <property type="entry name" value="YjeF_N_dom"/>
</dbReference>
<dbReference type="EMBL" id="DSTK01000037">
    <property type="protein sequence ID" value="HFK98099.1"/>
    <property type="molecule type" value="Genomic_DNA"/>
</dbReference>
<comment type="function">
    <text evidence="18">Catalyzes the epimerization of the S- and R-forms of NAD(P)HX, a damaged form of NAD(P)H that is a result of enzymatic or heat-dependent hydration. This is a prerequisite for the S-specific NAD(P)H-hydrate dehydratase to allow the repair of both epimers of NAD(P)HX.</text>
</comment>
<dbReference type="GO" id="GO:0110051">
    <property type="term" value="P:metabolite repair"/>
    <property type="evidence" value="ECO:0007669"/>
    <property type="project" value="TreeGrafter"/>
</dbReference>
<dbReference type="GO" id="GO:0052856">
    <property type="term" value="F:NAD(P)HX epimerase activity"/>
    <property type="evidence" value="ECO:0007669"/>
    <property type="project" value="UniProtKB-UniRule"/>
</dbReference>
<dbReference type="HAMAP" id="MF_01966">
    <property type="entry name" value="NADHX_epimerase"/>
    <property type="match status" value="1"/>
</dbReference>
<dbReference type="Pfam" id="PF03853">
    <property type="entry name" value="YjeF_N"/>
    <property type="match status" value="1"/>
</dbReference>
<gene>
    <name evidence="18" type="primary">nnrE</name>
    <name evidence="17" type="synonym">nnrD</name>
    <name evidence="22" type="ORF">ENS06_12375</name>
</gene>
<keyword evidence="6 17" id="KW-0547">Nucleotide-binding</keyword>
<keyword evidence="7 17" id="KW-0067">ATP-binding</keyword>
<evidence type="ECO:0000313" key="22">
    <source>
        <dbReference type="EMBL" id="HFK98099.1"/>
    </source>
</evidence>
<dbReference type="GO" id="GO:0046496">
    <property type="term" value="P:nicotinamide nucleotide metabolic process"/>
    <property type="evidence" value="ECO:0007669"/>
    <property type="project" value="UniProtKB-UniRule"/>
</dbReference>
<dbReference type="GO" id="GO:0046872">
    <property type="term" value="F:metal ion binding"/>
    <property type="evidence" value="ECO:0007669"/>
    <property type="project" value="UniProtKB-UniRule"/>
</dbReference>
<dbReference type="GO" id="GO:0005524">
    <property type="term" value="F:ATP binding"/>
    <property type="evidence" value="ECO:0007669"/>
    <property type="project" value="UniProtKB-UniRule"/>
</dbReference>
<dbReference type="Pfam" id="PF01256">
    <property type="entry name" value="Carb_kinase"/>
    <property type="match status" value="1"/>
</dbReference>
<evidence type="ECO:0000256" key="15">
    <source>
        <dbReference type="ARBA" id="ARBA00048238"/>
    </source>
</evidence>
<evidence type="ECO:0000256" key="2">
    <source>
        <dbReference type="ARBA" id="ARBA00000909"/>
    </source>
</evidence>
<evidence type="ECO:0000256" key="12">
    <source>
        <dbReference type="ARBA" id="ARBA00023239"/>
    </source>
</evidence>
<evidence type="ECO:0000256" key="8">
    <source>
        <dbReference type="ARBA" id="ARBA00022857"/>
    </source>
</evidence>
<dbReference type="SUPFAM" id="SSF53613">
    <property type="entry name" value="Ribokinase-like"/>
    <property type="match status" value="1"/>
</dbReference>
<keyword evidence="9 18" id="KW-0630">Potassium</keyword>
<dbReference type="NCBIfam" id="TIGR00197">
    <property type="entry name" value="yjeF_nterm"/>
    <property type="match status" value="1"/>
</dbReference>
<feature type="domain" description="YjeF N-terminal" evidence="21">
    <location>
        <begin position="9"/>
        <end position="221"/>
    </location>
</feature>
<comment type="catalytic activity">
    <reaction evidence="16 17 19">
        <text>(6S)-NADPHX + ADP = AMP + phosphate + NADPH + H(+)</text>
        <dbReference type="Rhea" id="RHEA:32235"/>
        <dbReference type="ChEBI" id="CHEBI:15378"/>
        <dbReference type="ChEBI" id="CHEBI:43474"/>
        <dbReference type="ChEBI" id="CHEBI:57783"/>
        <dbReference type="ChEBI" id="CHEBI:64076"/>
        <dbReference type="ChEBI" id="CHEBI:456215"/>
        <dbReference type="ChEBI" id="CHEBI:456216"/>
        <dbReference type="EC" id="4.2.1.136"/>
    </reaction>
</comment>
<comment type="cofactor">
    <cofactor evidence="18 19">
        <name>K(+)</name>
        <dbReference type="ChEBI" id="CHEBI:29103"/>
    </cofactor>
    <text evidence="18 19">Binds 1 potassium ion per subunit.</text>
</comment>
<evidence type="ECO:0000256" key="3">
    <source>
        <dbReference type="ARBA" id="ARBA00006001"/>
    </source>
</evidence>
<organism evidence="22">
    <name type="scientific">Desulfacinum infernum</name>
    <dbReference type="NCBI Taxonomy" id="35837"/>
    <lineage>
        <taxon>Bacteria</taxon>
        <taxon>Pseudomonadati</taxon>
        <taxon>Thermodesulfobacteriota</taxon>
        <taxon>Syntrophobacteria</taxon>
        <taxon>Syntrophobacterales</taxon>
        <taxon>Syntrophobacteraceae</taxon>
        <taxon>Desulfacinum</taxon>
    </lineage>
</organism>
<feature type="binding site" evidence="18">
    <location>
        <position position="60"/>
    </location>
    <ligand>
        <name>K(+)</name>
        <dbReference type="ChEBI" id="CHEBI:29103"/>
    </ligand>
</feature>
<feature type="binding site" evidence="17">
    <location>
        <position position="337"/>
    </location>
    <ligand>
        <name>(6S)-NADPHX</name>
        <dbReference type="ChEBI" id="CHEBI:64076"/>
    </ligand>
</feature>
<evidence type="ECO:0000256" key="7">
    <source>
        <dbReference type="ARBA" id="ARBA00022840"/>
    </source>
</evidence>
<evidence type="ECO:0000256" key="11">
    <source>
        <dbReference type="ARBA" id="ARBA00023235"/>
    </source>
</evidence>
<dbReference type="PROSITE" id="PS01050">
    <property type="entry name" value="YJEF_C_2"/>
    <property type="match status" value="1"/>
</dbReference>
<feature type="binding site" evidence="17">
    <location>
        <position position="266"/>
    </location>
    <ligand>
        <name>(6S)-NADPHX</name>
        <dbReference type="ChEBI" id="CHEBI:64076"/>
    </ligand>
</feature>
<evidence type="ECO:0000256" key="19">
    <source>
        <dbReference type="PIRNR" id="PIRNR017184"/>
    </source>
</evidence>
<evidence type="ECO:0000256" key="6">
    <source>
        <dbReference type="ARBA" id="ARBA00022741"/>
    </source>
</evidence>
<dbReference type="PROSITE" id="PS51385">
    <property type="entry name" value="YJEF_N"/>
    <property type="match status" value="1"/>
</dbReference>
<sequence length="517" mass="54355">MILVTAQEMAELDRRTIEEIGIPGVVLMENAARGALAFFEQILPDLTQRRVVVLAGTGNNAGDGFVIARLLHNRGASVRVVCLRPAERLRGDALINYRILENIGLRPCHWDESSDFSSQFAPIREADVIIDALLGTGLSSPVEGLYRDVIEALNALEKPVLAVDVPSGLDASTGKILGAAVRATATATFGLPKVGQRIAQGDALVGTLHVVDIGIPPAVVASADIPRWWLDEDTCRDWLRPRPAETHKGRAGHVCVLSGSPGKTGAATLACLGAARVGAGLVTLFIPRSLNPILEVKLTEAMTLPIAETSEQSAAAAAEPDILAFLDGKEAFALGPGISLHEETRRLVENLIARSPCPLVLDADALTILADAPHTLRKAAVPVIVTPHPGEMARLLRCSVPDVQADRLRAAQEFSRNHGVIVVLKGHRTVIAAPDGRLAVNGSGTPAMASGGMGDVLTGMIAGFIAQGVEPFRAACLAVYVHGAAAEKVCRGMTTRGLLAGDLLEQIPFVIGGLEKA</sequence>
<feature type="binding site" evidence="18">
    <location>
        <position position="131"/>
    </location>
    <ligand>
        <name>K(+)</name>
        <dbReference type="ChEBI" id="CHEBI:29103"/>
    </ligand>
</feature>
<dbReference type="InterPro" id="IPR017953">
    <property type="entry name" value="Carbohydrate_kinase_pred_CS"/>
</dbReference>
<keyword evidence="5 18" id="KW-0479">Metal-binding</keyword>
<protein>
    <recommendedName>
        <fullName evidence="19">Bifunctional NAD(P)H-hydrate repair enzyme</fullName>
    </recommendedName>
    <alternativeName>
        <fullName evidence="19">Nicotinamide nucleotide repair protein</fullName>
    </alternativeName>
    <domain>
        <recommendedName>
            <fullName evidence="19">ADP-dependent (S)-NAD(P)H-hydrate dehydratase</fullName>
            <ecNumber evidence="19">4.2.1.136</ecNumber>
        </recommendedName>
        <alternativeName>
            <fullName evidence="19">ADP-dependent NAD(P)HX dehydratase</fullName>
        </alternativeName>
    </domain>
    <domain>
        <recommendedName>
            <fullName evidence="19">NAD(P)H-hydrate epimerase</fullName>
            <ecNumber evidence="19">5.1.99.6</ecNumber>
        </recommendedName>
    </domain>
</protein>